<organism evidence="2 3">
    <name type="scientific">Sphingomonas vulcanisoli</name>
    <dbReference type="NCBI Taxonomy" id="1658060"/>
    <lineage>
        <taxon>Bacteria</taxon>
        <taxon>Pseudomonadati</taxon>
        <taxon>Pseudomonadota</taxon>
        <taxon>Alphaproteobacteria</taxon>
        <taxon>Sphingomonadales</taxon>
        <taxon>Sphingomonadaceae</taxon>
        <taxon>Sphingomonas</taxon>
    </lineage>
</organism>
<name>A0ABX0TYF6_9SPHN</name>
<proteinExistence type="predicted"/>
<gene>
    <name evidence="2" type="ORF">FHS31_003155</name>
</gene>
<feature type="chain" id="PRO_5046993566" evidence="1">
    <location>
        <begin position="22"/>
        <end position="143"/>
    </location>
</feature>
<evidence type="ECO:0000313" key="2">
    <source>
        <dbReference type="EMBL" id="NIJ09522.1"/>
    </source>
</evidence>
<evidence type="ECO:0000256" key="1">
    <source>
        <dbReference type="SAM" id="SignalP"/>
    </source>
</evidence>
<dbReference type="EMBL" id="JAAOZC010000012">
    <property type="protein sequence ID" value="NIJ09522.1"/>
    <property type="molecule type" value="Genomic_DNA"/>
</dbReference>
<keyword evidence="3" id="KW-1185">Reference proteome</keyword>
<sequence length="143" mass="15367">MMRAFAIAAACALGLVTPALAQTPTAPAAPSTPSGEIWDLDQLRVARDVPEEKMKALEPAHSLDAAIKTLTDLGVAFTRTHVRIVADKLPEELRNALLALPPGEPFILPENEFWSVSVIVGRSLPPGSVRFLFSPHTAPLRKV</sequence>
<comment type="caution">
    <text evidence="2">The sequence shown here is derived from an EMBL/GenBank/DDBJ whole genome shotgun (WGS) entry which is preliminary data.</text>
</comment>
<feature type="signal peptide" evidence="1">
    <location>
        <begin position="1"/>
        <end position="21"/>
    </location>
</feature>
<accession>A0ABX0TYF6</accession>
<protein>
    <submittedName>
        <fullName evidence="2">Uncharacterized protein</fullName>
    </submittedName>
</protein>
<evidence type="ECO:0000313" key="3">
    <source>
        <dbReference type="Proteomes" id="UP000727456"/>
    </source>
</evidence>
<dbReference type="Proteomes" id="UP000727456">
    <property type="component" value="Unassembled WGS sequence"/>
</dbReference>
<dbReference type="RefSeq" id="WP_167075234.1">
    <property type="nucleotide sequence ID" value="NZ_JAAOZC010000012.1"/>
</dbReference>
<keyword evidence="1" id="KW-0732">Signal</keyword>
<reference evidence="2 3" key="1">
    <citation type="submission" date="2020-03" db="EMBL/GenBank/DDBJ databases">
        <title>Genomic Encyclopedia of Type Strains, Phase III (KMG-III): the genomes of soil and plant-associated and newly described type strains.</title>
        <authorList>
            <person name="Whitman W."/>
        </authorList>
    </citation>
    <scope>NUCLEOTIDE SEQUENCE [LARGE SCALE GENOMIC DNA]</scope>
    <source>
        <strain evidence="2 3">CECT 8804</strain>
    </source>
</reference>